<proteinExistence type="predicted"/>
<feature type="compositionally biased region" description="Low complexity" evidence="1">
    <location>
        <begin position="797"/>
        <end position="809"/>
    </location>
</feature>
<dbReference type="RefSeq" id="XP_012938195.1">
    <property type="nucleotide sequence ID" value="XM_013082741.2"/>
</dbReference>
<evidence type="ECO:0000313" key="2">
    <source>
        <dbReference type="Proteomes" id="UP000694888"/>
    </source>
</evidence>
<feature type="compositionally biased region" description="Polar residues" evidence="1">
    <location>
        <begin position="647"/>
        <end position="659"/>
    </location>
</feature>
<feature type="compositionally biased region" description="Polar residues" evidence="1">
    <location>
        <begin position="269"/>
        <end position="318"/>
    </location>
</feature>
<feature type="compositionally biased region" description="Low complexity" evidence="1">
    <location>
        <begin position="134"/>
        <end position="156"/>
    </location>
</feature>
<feature type="region of interest" description="Disordered" evidence="1">
    <location>
        <begin position="549"/>
        <end position="600"/>
    </location>
</feature>
<dbReference type="Proteomes" id="UP000694888">
    <property type="component" value="Unplaced"/>
</dbReference>
<feature type="region of interest" description="Disordered" evidence="1">
    <location>
        <begin position="1"/>
        <end position="22"/>
    </location>
</feature>
<feature type="compositionally biased region" description="Polar residues" evidence="1">
    <location>
        <begin position="393"/>
        <end position="403"/>
    </location>
</feature>
<feature type="compositionally biased region" description="Low complexity" evidence="1">
    <location>
        <begin position="179"/>
        <end position="190"/>
    </location>
</feature>
<accession>A0ABM1A094</accession>
<sequence>MSSSGGRRASLRSQRSQDGEYSEPWCLTCSANNNRAGTSGGGGGGGGDRTFTALTSHQNRELCDIFSRVLGAQASEEYPSINVCNRCERQLRRLGRYNSIILARHEGRRLREQLEKNLSKYGKTVVESGDILDGSSNTSQSSTSARGSNISRASSRSLRRGRSHDGVLVGRRGEDRFPSRSSSVSSIHSEASIEEERRVGGFSYSSRRSNDRANVLGEGSYAQILSATDRRREAIRRKLSNASTASDDSGILSSTTIGSDRKYSLDNRGPNTVSFQKEPTIIQDTDTLYEDSATNQQEKTKRSQVASNNQKQSVSSQIPVAIKAGERNPEISGYQQNPSNREATGEIEETSFTDKKGDNPHCFDDIKSQPDVETGGLNAHPVTSGDGKEDTEVSQSGVVTSSPGLEDWTEEDEMATTTDDKKTLVARSESLDTQSKRSSFRQKFRFFSIGFNKKSQQGEAGEGIEVPPEQNADESKPSSDNSSTLNQKEGGVEAKEENGDEKTTTAWKGRINPFNAERPERNGQISFDTDASYEDEVFVKGIVDLDDEEGDLGVSAGKSTNAQLFPRGDSVDSSSRPADGPSEQNDENTSLDRNNSLSEVEERINLKTQFKGAYYNIGSTEDLLQELSDEQAAEKAKSGDKSSDSSQTKPGNNTETAPATTEGKVKASSASGAPRKKGGKDQENIPLIEKGDKGTADASQGQGDGDMVFGRKKKQATEAAPAPTSTEPTADGAPKPGTQADDKGKADDANKASPDSPAVDPKANGNVSDNTQVNVDSPKDGGSNTVTFTKDAKDGSDGAADGKGAPSDGTAVEKKSEKSPLISKDGKEGGAEAEASADGKDSKLKDNGPGGILCCSIL</sequence>
<feature type="compositionally biased region" description="Low complexity" evidence="1">
    <location>
        <begin position="1"/>
        <end position="16"/>
    </location>
</feature>
<feature type="compositionally biased region" description="Basic and acidic residues" evidence="1">
    <location>
        <begin position="837"/>
        <end position="846"/>
    </location>
</feature>
<feature type="region of interest" description="Disordered" evidence="1">
    <location>
        <begin position="128"/>
        <end position="210"/>
    </location>
</feature>
<feature type="compositionally biased region" description="Basic and acidic residues" evidence="1">
    <location>
        <begin position="740"/>
        <end position="750"/>
    </location>
</feature>
<reference evidence="3" key="1">
    <citation type="submission" date="2025-08" db="UniProtKB">
        <authorList>
            <consortium name="RefSeq"/>
        </authorList>
    </citation>
    <scope>IDENTIFICATION</scope>
</reference>
<gene>
    <name evidence="3" type="primary">LOC101863437</name>
</gene>
<feature type="compositionally biased region" description="Basic and acidic residues" evidence="1">
    <location>
        <begin position="632"/>
        <end position="643"/>
    </location>
</feature>
<keyword evidence="2" id="KW-1185">Reference proteome</keyword>
<feature type="region of interest" description="Disordered" evidence="1">
    <location>
        <begin position="626"/>
        <end position="850"/>
    </location>
</feature>
<protein>
    <submittedName>
        <fullName evidence="3">Uncharacterized protein LOC101863437</fullName>
    </submittedName>
</protein>
<evidence type="ECO:0000256" key="1">
    <source>
        <dbReference type="SAM" id="MobiDB-lite"/>
    </source>
</evidence>
<dbReference type="GeneID" id="101863437"/>
<organism evidence="2 3">
    <name type="scientific">Aplysia californica</name>
    <name type="common">California sea hare</name>
    <dbReference type="NCBI Taxonomy" id="6500"/>
    <lineage>
        <taxon>Eukaryota</taxon>
        <taxon>Metazoa</taxon>
        <taxon>Spiralia</taxon>
        <taxon>Lophotrochozoa</taxon>
        <taxon>Mollusca</taxon>
        <taxon>Gastropoda</taxon>
        <taxon>Heterobranchia</taxon>
        <taxon>Euthyneura</taxon>
        <taxon>Tectipleura</taxon>
        <taxon>Aplysiida</taxon>
        <taxon>Aplysioidea</taxon>
        <taxon>Aplysiidae</taxon>
        <taxon>Aplysia</taxon>
    </lineage>
</organism>
<feature type="compositionally biased region" description="Polar residues" evidence="1">
    <location>
        <begin position="765"/>
        <end position="775"/>
    </location>
</feature>
<feature type="compositionally biased region" description="Polar residues" evidence="1">
    <location>
        <begin position="240"/>
        <end position="258"/>
    </location>
</feature>
<feature type="compositionally biased region" description="Basic and acidic residues" evidence="1">
    <location>
        <begin position="811"/>
        <end position="830"/>
    </location>
</feature>
<feature type="compositionally biased region" description="Polar residues" evidence="1">
    <location>
        <begin position="587"/>
        <end position="598"/>
    </location>
</feature>
<feature type="compositionally biased region" description="Basic and acidic residues" evidence="1">
    <location>
        <begin position="490"/>
        <end position="503"/>
    </location>
</feature>
<feature type="compositionally biased region" description="Polar residues" evidence="1">
    <location>
        <begin position="478"/>
        <end position="487"/>
    </location>
</feature>
<feature type="compositionally biased region" description="Basic and acidic residues" evidence="1">
    <location>
        <begin position="352"/>
        <end position="370"/>
    </location>
</feature>
<evidence type="ECO:0000313" key="3">
    <source>
        <dbReference type="RefSeq" id="XP_012938195.1"/>
    </source>
</evidence>
<name>A0ABM1A094_APLCA</name>
<feature type="compositionally biased region" description="Basic and acidic residues" evidence="1">
    <location>
        <begin position="679"/>
        <end position="695"/>
    </location>
</feature>
<feature type="region of interest" description="Disordered" evidence="1">
    <location>
        <begin position="238"/>
        <end position="438"/>
    </location>
</feature>
<feature type="compositionally biased region" description="Polar residues" evidence="1">
    <location>
        <begin position="333"/>
        <end position="342"/>
    </location>
</feature>
<feature type="region of interest" description="Disordered" evidence="1">
    <location>
        <begin position="451"/>
        <end position="530"/>
    </location>
</feature>
<feature type="compositionally biased region" description="Low complexity" evidence="1">
    <location>
        <begin position="717"/>
        <end position="730"/>
    </location>
</feature>